<organism evidence="9 10">
    <name type="scientific">Ditylenchus destructor</name>
    <dbReference type="NCBI Taxonomy" id="166010"/>
    <lineage>
        <taxon>Eukaryota</taxon>
        <taxon>Metazoa</taxon>
        <taxon>Ecdysozoa</taxon>
        <taxon>Nematoda</taxon>
        <taxon>Chromadorea</taxon>
        <taxon>Rhabditida</taxon>
        <taxon>Tylenchina</taxon>
        <taxon>Tylenchomorpha</taxon>
        <taxon>Sphaerularioidea</taxon>
        <taxon>Anguinidae</taxon>
        <taxon>Anguininae</taxon>
        <taxon>Ditylenchus</taxon>
    </lineage>
</organism>
<keyword evidence="3 8" id="KW-0328">Glycosyltransferase</keyword>
<dbReference type="Proteomes" id="UP001201812">
    <property type="component" value="Unassembled WGS sequence"/>
</dbReference>
<keyword evidence="5 8" id="KW-0812">Transmembrane</keyword>
<keyword evidence="10" id="KW-1185">Reference proteome</keyword>
<evidence type="ECO:0000256" key="8">
    <source>
        <dbReference type="RuleBase" id="RU366017"/>
    </source>
</evidence>
<evidence type="ECO:0000256" key="7">
    <source>
        <dbReference type="ARBA" id="ARBA00023136"/>
    </source>
</evidence>
<evidence type="ECO:0000256" key="3">
    <source>
        <dbReference type="ARBA" id="ARBA00022676"/>
    </source>
</evidence>
<evidence type="ECO:0000256" key="6">
    <source>
        <dbReference type="ARBA" id="ARBA00022989"/>
    </source>
</evidence>
<comment type="subcellular location">
    <subcellularLocation>
        <location evidence="1">Membrane</location>
        <topology evidence="1">Single-pass membrane protein</topology>
    </subcellularLocation>
</comment>
<evidence type="ECO:0000313" key="9">
    <source>
        <dbReference type="EMBL" id="KAI1717273.1"/>
    </source>
</evidence>
<keyword evidence="7 8" id="KW-0472">Membrane</keyword>
<dbReference type="PANTHER" id="PTHR21645">
    <property type="entry name" value="GLYCOSYLTRANSFERASE FAMILY 92 PROTEIN"/>
    <property type="match status" value="1"/>
</dbReference>
<name>A0AAD4N5C4_9BILA</name>
<keyword evidence="6 8" id="KW-1133">Transmembrane helix</keyword>
<evidence type="ECO:0000256" key="2">
    <source>
        <dbReference type="ARBA" id="ARBA00007647"/>
    </source>
</evidence>
<keyword evidence="4 8" id="KW-0808">Transferase</keyword>
<proteinExistence type="inferred from homology"/>
<dbReference type="GO" id="GO:0016020">
    <property type="term" value="C:membrane"/>
    <property type="evidence" value="ECO:0007669"/>
    <property type="project" value="UniProtKB-SubCell"/>
</dbReference>
<dbReference type="Pfam" id="PF01697">
    <property type="entry name" value="Glyco_transf_92"/>
    <property type="match status" value="1"/>
</dbReference>
<dbReference type="AlphaFoldDB" id="A0AAD4N5C4"/>
<comment type="similarity">
    <text evidence="2 8">Belongs to the glycosyltransferase 92 family.</text>
</comment>
<evidence type="ECO:0000313" key="10">
    <source>
        <dbReference type="Proteomes" id="UP001201812"/>
    </source>
</evidence>
<reference evidence="9" key="1">
    <citation type="submission" date="2022-01" db="EMBL/GenBank/DDBJ databases">
        <title>Genome Sequence Resource for Two Populations of Ditylenchus destructor, the Migratory Endoparasitic Phytonematode.</title>
        <authorList>
            <person name="Zhang H."/>
            <person name="Lin R."/>
            <person name="Xie B."/>
        </authorList>
    </citation>
    <scope>NUCLEOTIDE SEQUENCE</scope>
    <source>
        <strain evidence="9">BazhouSP</strain>
    </source>
</reference>
<accession>A0AAD4N5C4</accession>
<sequence>MIGLRNRRMFNPYSYIRFGRSITFSLSCQKISKCIFRLTLFLVGIIFGFSLYHRTTNMWALKNLGDSFLLKSVGRRPIVIGAFHRVKSEQNTAGDYAVMQFVGDTRQSHELYCFSEDVNGGKFSSQAHIQRIHHGKRAANDICAWGGHLAECQIASVNVMSIRLSSNSKADEKEMVSVDLEQPLDFGGKKFDLVVCVGAMYIYTEWQILVTGMETWFALGASKIVFLIQSASNDTHLILKEYERSGKVLLRQWPKWPVLSDINPNGLVLSRGIEEAHVNCLHYVKPVADMVAFTDIDDMLLPNDPSKLSPTVNVEILKGLFNEHPNAGSLLFEHRDVQFSLPDSNEVESTLANFNFGFLKNTQWKTKCKVWRMKTRVVVNASRVDTVNMHETGLHRLGYVQVRVPCRQAHFYHLRHSYKNIALNEWAINTTNWMSSLNDQWKLRLNNEFDPAVVHKNLVKSSVESFADFDKCMIAINDEHFTMKVSRCLTPHVCYSKLTRNVGCVASHGEYEFVHSRGDYVIVLKNANLKESDPNCEAPIPKYLSGNHYYLP</sequence>
<dbReference type="InterPro" id="IPR008166">
    <property type="entry name" value="Glyco_transf_92"/>
</dbReference>
<feature type="transmembrane region" description="Helical" evidence="8">
    <location>
        <begin position="34"/>
        <end position="52"/>
    </location>
</feature>
<dbReference type="EC" id="2.4.1.-" evidence="8"/>
<gene>
    <name evidence="9" type="ORF">DdX_07012</name>
</gene>
<protein>
    <recommendedName>
        <fullName evidence="8">Glycosyltransferase family 92 protein</fullName>
        <ecNumber evidence="8">2.4.1.-</ecNumber>
    </recommendedName>
</protein>
<comment type="caution">
    <text evidence="9">The sequence shown here is derived from an EMBL/GenBank/DDBJ whole genome shotgun (WGS) entry which is preliminary data.</text>
</comment>
<dbReference type="EMBL" id="JAKKPZ010000009">
    <property type="protein sequence ID" value="KAI1717273.1"/>
    <property type="molecule type" value="Genomic_DNA"/>
</dbReference>
<evidence type="ECO:0000256" key="5">
    <source>
        <dbReference type="ARBA" id="ARBA00022692"/>
    </source>
</evidence>
<dbReference type="InterPro" id="IPR052012">
    <property type="entry name" value="GTase_92"/>
</dbReference>
<evidence type="ECO:0000256" key="1">
    <source>
        <dbReference type="ARBA" id="ARBA00004167"/>
    </source>
</evidence>
<dbReference type="PANTHER" id="PTHR21645:SF22">
    <property type="entry name" value="GLYCOSYLTRANSFERASE FAMILY 92 PROTEIN"/>
    <property type="match status" value="1"/>
</dbReference>
<evidence type="ECO:0000256" key="4">
    <source>
        <dbReference type="ARBA" id="ARBA00022679"/>
    </source>
</evidence>
<dbReference type="GO" id="GO:0016757">
    <property type="term" value="F:glycosyltransferase activity"/>
    <property type="evidence" value="ECO:0007669"/>
    <property type="project" value="UniProtKB-UniRule"/>
</dbReference>